<evidence type="ECO:0000256" key="1">
    <source>
        <dbReference type="ARBA" id="ARBA00008857"/>
    </source>
</evidence>
<dbReference type="Pfam" id="PF00589">
    <property type="entry name" value="Phage_integrase"/>
    <property type="match status" value="1"/>
</dbReference>
<dbReference type="InterPro" id="IPR013762">
    <property type="entry name" value="Integrase-like_cat_sf"/>
</dbReference>
<organism evidence="8 9">
    <name type="scientific">Occallatibacter riparius</name>
    <dbReference type="NCBI Taxonomy" id="1002689"/>
    <lineage>
        <taxon>Bacteria</taxon>
        <taxon>Pseudomonadati</taxon>
        <taxon>Acidobacteriota</taxon>
        <taxon>Terriglobia</taxon>
        <taxon>Terriglobales</taxon>
        <taxon>Acidobacteriaceae</taxon>
        <taxon>Occallatibacter</taxon>
    </lineage>
</organism>
<dbReference type="InterPro" id="IPR010998">
    <property type="entry name" value="Integrase_recombinase_N"/>
</dbReference>
<evidence type="ECO:0000259" key="6">
    <source>
        <dbReference type="PROSITE" id="PS51898"/>
    </source>
</evidence>
<dbReference type="CDD" id="cd00796">
    <property type="entry name" value="INT_Rci_Hp1_C"/>
    <property type="match status" value="1"/>
</dbReference>
<keyword evidence="2" id="KW-0229">DNA integration</keyword>
<dbReference type="RefSeq" id="WP_260794789.1">
    <property type="nucleotide sequence ID" value="NZ_CP093313.1"/>
</dbReference>
<dbReference type="SUPFAM" id="SSF56349">
    <property type="entry name" value="DNA breaking-rejoining enzymes"/>
    <property type="match status" value="1"/>
</dbReference>
<dbReference type="EMBL" id="CP093313">
    <property type="protein sequence ID" value="UWZ85271.1"/>
    <property type="molecule type" value="Genomic_DNA"/>
</dbReference>
<keyword evidence="4" id="KW-0233">DNA recombination</keyword>
<feature type="domain" description="Tyr recombinase" evidence="6">
    <location>
        <begin position="174"/>
        <end position="343"/>
    </location>
</feature>
<dbReference type="Gene3D" id="1.10.443.10">
    <property type="entry name" value="Intergrase catalytic core"/>
    <property type="match status" value="1"/>
</dbReference>
<evidence type="ECO:0000313" key="9">
    <source>
        <dbReference type="Proteomes" id="UP001059380"/>
    </source>
</evidence>
<protein>
    <submittedName>
        <fullName evidence="8">Site-specific integrase</fullName>
    </submittedName>
</protein>
<dbReference type="InterPro" id="IPR050090">
    <property type="entry name" value="Tyrosine_recombinase_XerCD"/>
</dbReference>
<dbReference type="InterPro" id="IPR004107">
    <property type="entry name" value="Integrase_SAM-like_N"/>
</dbReference>
<dbReference type="Proteomes" id="UP001059380">
    <property type="component" value="Chromosome"/>
</dbReference>
<proteinExistence type="inferred from homology"/>
<keyword evidence="3 5" id="KW-0238">DNA-binding</keyword>
<dbReference type="PANTHER" id="PTHR30349">
    <property type="entry name" value="PHAGE INTEGRASE-RELATED"/>
    <property type="match status" value="1"/>
</dbReference>
<dbReference type="InterPro" id="IPR044068">
    <property type="entry name" value="CB"/>
</dbReference>
<evidence type="ECO:0000313" key="8">
    <source>
        <dbReference type="EMBL" id="UWZ85271.1"/>
    </source>
</evidence>
<evidence type="ECO:0000256" key="2">
    <source>
        <dbReference type="ARBA" id="ARBA00022908"/>
    </source>
</evidence>
<keyword evidence="9" id="KW-1185">Reference proteome</keyword>
<dbReference type="Gene3D" id="1.10.150.130">
    <property type="match status" value="1"/>
</dbReference>
<gene>
    <name evidence="8" type="ORF">MOP44_04850</name>
</gene>
<dbReference type="Pfam" id="PF14659">
    <property type="entry name" value="Phage_int_SAM_3"/>
    <property type="match status" value="1"/>
</dbReference>
<comment type="similarity">
    <text evidence="1">Belongs to the 'phage' integrase family.</text>
</comment>
<reference evidence="8" key="1">
    <citation type="submission" date="2021-04" db="EMBL/GenBank/DDBJ databases">
        <title>Phylogenetic analysis of Acidobacteriaceae.</title>
        <authorList>
            <person name="Qiu L."/>
            <person name="Zhang Q."/>
        </authorList>
    </citation>
    <scope>NUCLEOTIDE SEQUENCE</scope>
    <source>
        <strain evidence="8">DSM 25168</strain>
    </source>
</reference>
<dbReference type="InterPro" id="IPR002104">
    <property type="entry name" value="Integrase_catalytic"/>
</dbReference>
<dbReference type="PANTHER" id="PTHR30349:SF64">
    <property type="entry name" value="PROPHAGE INTEGRASE INTD-RELATED"/>
    <property type="match status" value="1"/>
</dbReference>
<dbReference type="PROSITE" id="PS51898">
    <property type="entry name" value="TYR_RECOMBINASE"/>
    <property type="match status" value="1"/>
</dbReference>
<dbReference type="GO" id="GO:0003677">
    <property type="term" value="F:DNA binding"/>
    <property type="evidence" value="ECO:0007669"/>
    <property type="project" value="UniProtKB-UniRule"/>
</dbReference>
<name>A0A9J7BRS2_9BACT</name>
<evidence type="ECO:0000256" key="5">
    <source>
        <dbReference type="PROSITE-ProRule" id="PRU01248"/>
    </source>
</evidence>
<evidence type="ECO:0000256" key="4">
    <source>
        <dbReference type="ARBA" id="ARBA00023172"/>
    </source>
</evidence>
<dbReference type="AlphaFoldDB" id="A0A9J7BRS2"/>
<dbReference type="GO" id="GO:0015074">
    <property type="term" value="P:DNA integration"/>
    <property type="evidence" value="ECO:0007669"/>
    <property type="project" value="UniProtKB-KW"/>
</dbReference>
<dbReference type="PROSITE" id="PS51900">
    <property type="entry name" value="CB"/>
    <property type="match status" value="1"/>
</dbReference>
<dbReference type="GO" id="GO:0006310">
    <property type="term" value="P:DNA recombination"/>
    <property type="evidence" value="ECO:0007669"/>
    <property type="project" value="UniProtKB-KW"/>
</dbReference>
<accession>A0A9J7BRS2</accession>
<evidence type="ECO:0000256" key="3">
    <source>
        <dbReference type="ARBA" id="ARBA00023125"/>
    </source>
</evidence>
<sequence length="352" mass="39501">MPRGKIKDRDGVYQRKDRPGTWWGSWIDASGKRRQRKLEAHTLQQARSLLNAEKARVEKILTLGYAPPSAESLSAVAKRYLKHQKARLTPAAYTREEGILEAHLKPFFGDNTKLASIRRVDVQRYVTERIGEVSAASVTKELNVLKHLMALAVEWELIPANPAHGVKSPKAPAGRVRYLQPGELRAVLKACPEWLRPIAGLAVSTGMRRGEILGLRWLDVDVKNSRLMLPQTKNGEGRIVYLNELAQQALSSAPVPRDAKPTDRIFRGESITPENVSLCFLRACRSAEVHDFRFHDLRHTAASWMRMKGADIHTVAVLLGHKDLRMAARYQHLSPAHLSDAVKLLDSTFGEN</sequence>
<feature type="domain" description="Core-binding (CB)" evidence="7">
    <location>
        <begin position="71"/>
        <end position="153"/>
    </location>
</feature>
<dbReference type="InterPro" id="IPR011010">
    <property type="entry name" value="DNA_brk_join_enz"/>
</dbReference>
<dbReference type="KEGG" id="orp:MOP44_04850"/>
<evidence type="ECO:0000259" key="7">
    <source>
        <dbReference type="PROSITE" id="PS51900"/>
    </source>
</evidence>